<dbReference type="RefSeq" id="WP_077848176.1">
    <property type="nucleotide sequence ID" value="NZ_LZZM01000181.1"/>
</dbReference>
<organism evidence="2 3">
    <name type="scientific">Clostridium puniceum</name>
    <dbReference type="NCBI Taxonomy" id="29367"/>
    <lineage>
        <taxon>Bacteria</taxon>
        <taxon>Bacillati</taxon>
        <taxon>Bacillota</taxon>
        <taxon>Clostridia</taxon>
        <taxon>Eubacteriales</taxon>
        <taxon>Clostridiaceae</taxon>
        <taxon>Clostridium</taxon>
    </lineage>
</organism>
<dbReference type="AlphaFoldDB" id="A0A1S8TDQ1"/>
<feature type="transmembrane region" description="Helical" evidence="1">
    <location>
        <begin position="20"/>
        <end position="39"/>
    </location>
</feature>
<accession>A0A1S8TDQ1</accession>
<dbReference type="EMBL" id="LZZM01000181">
    <property type="protein sequence ID" value="OOM75752.1"/>
    <property type="molecule type" value="Genomic_DNA"/>
</dbReference>
<evidence type="ECO:0000313" key="2">
    <source>
        <dbReference type="EMBL" id="OOM75752.1"/>
    </source>
</evidence>
<sequence length="150" mass="17023">MPIPVNPSVNDELDLELIEISLSCLYIDLFSNILFIISTQKSKELIIQRIMQSQQNQQQTESQQEVQHPTPTEIDAIASCLGIYTILIYTRISIIRLNELYKNIQEGTTDFTLGPNINITVGFLYSIIGNLLRTIGVIQRVKEEAEITIL</sequence>
<comment type="caution">
    <text evidence="2">The sequence shown here is derived from an EMBL/GenBank/DDBJ whole genome shotgun (WGS) entry which is preliminary data.</text>
</comment>
<dbReference type="Proteomes" id="UP000190890">
    <property type="component" value="Unassembled WGS sequence"/>
</dbReference>
<gene>
    <name evidence="2" type="ORF">CLPUN_31070</name>
</gene>
<name>A0A1S8TDQ1_9CLOT</name>
<keyword evidence="1" id="KW-1133">Transmembrane helix</keyword>
<protein>
    <recommendedName>
        <fullName evidence="4">DUF2975 domain-containing protein</fullName>
    </recommendedName>
</protein>
<dbReference type="OrthoDB" id="1909745at2"/>
<evidence type="ECO:0008006" key="4">
    <source>
        <dbReference type="Google" id="ProtNLM"/>
    </source>
</evidence>
<evidence type="ECO:0000313" key="3">
    <source>
        <dbReference type="Proteomes" id="UP000190890"/>
    </source>
</evidence>
<reference evidence="2 3" key="1">
    <citation type="submission" date="2016-05" db="EMBL/GenBank/DDBJ databases">
        <title>Microbial solvent formation.</title>
        <authorList>
            <person name="Poehlein A."/>
            <person name="Montoya Solano J.D."/>
            <person name="Flitsch S."/>
            <person name="Krabben P."/>
            <person name="Duerre P."/>
            <person name="Daniel R."/>
        </authorList>
    </citation>
    <scope>NUCLEOTIDE SEQUENCE [LARGE SCALE GENOMIC DNA]</scope>
    <source>
        <strain evidence="2 3">DSM 2619</strain>
    </source>
</reference>
<keyword evidence="1" id="KW-0812">Transmembrane</keyword>
<evidence type="ECO:0000256" key="1">
    <source>
        <dbReference type="SAM" id="Phobius"/>
    </source>
</evidence>
<keyword evidence="1" id="KW-0472">Membrane</keyword>
<keyword evidence="3" id="KW-1185">Reference proteome</keyword>
<proteinExistence type="predicted"/>
<dbReference type="STRING" id="29367.CLPUN_31070"/>